<organism evidence="1 2">
    <name type="scientific">Deinococcus oregonensis</name>
    <dbReference type="NCBI Taxonomy" id="1805970"/>
    <lineage>
        <taxon>Bacteria</taxon>
        <taxon>Thermotogati</taxon>
        <taxon>Deinococcota</taxon>
        <taxon>Deinococci</taxon>
        <taxon>Deinococcales</taxon>
        <taxon>Deinococcaceae</taxon>
        <taxon>Deinococcus</taxon>
    </lineage>
</organism>
<dbReference type="RefSeq" id="WP_380016780.1">
    <property type="nucleotide sequence ID" value="NZ_JBHLYR010000081.1"/>
</dbReference>
<evidence type="ECO:0000313" key="2">
    <source>
        <dbReference type="Proteomes" id="UP001589733"/>
    </source>
</evidence>
<dbReference type="InterPro" id="IPR036614">
    <property type="entry name" value="RusA-like_sf"/>
</dbReference>
<gene>
    <name evidence="1" type="ORF">ACFFLM_24620</name>
</gene>
<accession>A0ABV6B9R7</accession>
<reference evidence="1 2" key="1">
    <citation type="submission" date="2024-09" db="EMBL/GenBank/DDBJ databases">
        <authorList>
            <person name="Sun Q."/>
            <person name="Mori K."/>
        </authorList>
    </citation>
    <scope>NUCLEOTIDE SEQUENCE [LARGE SCALE GENOMIC DNA]</scope>
    <source>
        <strain evidence="1 2">JCM 13503</strain>
    </source>
</reference>
<dbReference type="EMBL" id="JBHLYR010000081">
    <property type="protein sequence ID" value="MFB9995138.1"/>
    <property type="molecule type" value="Genomic_DNA"/>
</dbReference>
<evidence type="ECO:0000313" key="1">
    <source>
        <dbReference type="EMBL" id="MFB9995138.1"/>
    </source>
</evidence>
<dbReference type="Proteomes" id="UP001589733">
    <property type="component" value="Unassembled WGS sequence"/>
</dbReference>
<proteinExistence type="predicted"/>
<name>A0ABV6B9R7_9DEIO</name>
<dbReference type="SUPFAM" id="SSF103084">
    <property type="entry name" value="Holliday junction resolvase RusA"/>
    <property type="match status" value="1"/>
</dbReference>
<dbReference type="Gene3D" id="3.30.1330.70">
    <property type="entry name" value="Holliday junction resolvase RusA"/>
    <property type="match status" value="1"/>
</dbReference>
<sequence>MGGTPTKGKTPNWTRLNEYNAWKDYVRESVSGPLPAPTQAAPVRVDVWCYFQNGTHNDPENVRKGIVDALFPAGDKYVYGYHHFPQYDAKNPRVELSISQGAM</sequence>
<keyword evidence="2" id="KW-1185">Reference proteome</keyword>
<comment type="caution">
    <text evidence="1">The sequence shown here is derived from an EMBL/GenBank/DDBJ whole genome shotgun (WGS) entry which is preliminary data.</text>
</comment>
<protein>
    <submittedName>
        <fullName evidence="1">RusA family crossover junction endodeoxyribonuclease</fullName>
    </submittedName>
</protein>